<keyword evidence="1" id="KW-0812">Transmembrane</keyword>
<evidence type="ECO:0000256" key="1">
    <source>
        <dbReference type="SAM" id="Phobius"/>
    </source>
</evidence>
<evidence type="ECO:0000313" key="3">
    <source>
        <dbReference type="Proteomes" id="UP001363622"/>
    </source>
</evidence>
<reference evidence="2 3" key="1">
    <citation type="submission" date="2024-04" db="EMBL/GenBank/DDBJ databases">
        <title>Phyllosticta paracitricarpa is synonymous to the EU quarantine fungus P. citricarpa based on phylogenomic analyses.</title>
        <authorList>
            <consortium name="Lawrence Berkeley National Laboratory"/>
            <person name="Van Ingen-Buijs V.A."/>
            <person name="Van Westerhoven A.C."/>
            <person name="Haridas S."/>
            <person name="Skiadas P."/>
            <person name="Martin F."/>
            <person name="Groenewald J.Z."/>
            <person name="Crous P.W."/>
            <person name="Seidl M.F."/>
        </authorList>
    </citation>
    <scope>NUCLEOTIDE SEQUENCE [LARGE SCALE GENOMIC DNA]</scope>
    <source>
        <strain evidence="2 3">CBS 123371</strain>
    </source>
</reference>
<organism evidence="2 3">
    <name type="scientific">Phyllosticta citriasiana</name>
    <dbReference type="NCBI Taxonomy" id="595635"/>
    <lineage>
        <taxon>Eukaryota</taxon>
        <taxon>Fungi</taxon>
        <taxon>Dikarya</taxon>
        <taxon>Ascomycota</taxon>
        <taxon>Pezizomycotina</taxon>
        <taxon>Dothideomycetes</taxon>
        <taxon>Dothideomycetes incertae sedis</taxon>
        <taxon>Botryosphaeriales</taxon>
        <taxon>Phyllostictaceae</taxon>
        <taxon>Phyllosticta</taxon>
    </lineage>
</organism>
<keyword evidence="1" id="KW-1133">Transmembrane helix</keyword>
<proteinExistence type="predicted"/>
<dbReference type="EMBL" id="JBBPHU010000005">
    <property type="protein sequence ID" value="KAK7517675.1"/>
    <property type="molecule type" value="Genomic_DNA"/>
</dbReference>
<accession>A0ABR1KMW0</accession>
<feature type="transmembrane region" description="Helical" evidence="1">
    <location>
        <begin position="137"/>
        <end position="162"/>
    </location>
</feature>
<keyword evidence="1" id="KW-0472">Membrane</keyword>
<evidence type="ECO:0000313" key="2">
    <source>
        <dbReference type="EMBL" id="KAK7517675.1"/>
    </source>
</evidence>
<sequence length="238" mass="26217">MEKDRMDNASINQAGLAVVAATARNLGQGTEAMDMCGTTTHARTHKGDCIRFVSLLRFDPSFTPLSPLQACSSCFHFLSKKFFVFYSCLSVCLSIYRSCAQTLSAREGAEEQQQGADRSNQVFLRPFLPTSLRSMQVLLPPISLFFLRSIGALVRIVIAFLLPRTWMDGCRSVVVHIGISDLLRVLFGNAAVFWSVGTAGVGKKKMILLRTDCGCVLRATVRCCGWSWGAVVCCHRYA</sequence>
<dbReference type="Proteomes" id="UP001363622">
    <property type="component" value="Unassembled WGS sequence"/>
</dbReference>
<keyword evidence="3" id="KW-1185">Reference proteome</keyword>
<feature type="transmembrane region" description="Helical" evidence="1">
    <location>
        <begin position="182"/>
        <end position="201"/>
    </location>
</feature>
<comment type="caution">
    <text evidence="2">The sequence shown here is derived from an EMBL/GenBank/DDBJ whole genome shotgun (WGS) entry which is preliminary data.</text>
</comment>
<protein>
    <submittedName>
        <fullName evidence="2">Uncharacterized protein</fullName>
    </submittedName>
</protein>
<name>A0ABR1KMW0_9PEZI</name>
<gene>
    <name evidence="2" type="ORF">IWZ03DRAFT_177124</name>
</gene>